<evidence type="ECO:0000256" key="6">
    <source>
        <dbReference type="ARBA" id="ARBA00022989"/>
    </source>
</evidence>
<dbReference type="PROSITE" id="PS50268">
    <property type="entry name" value="CADHERIN_2"/>
    <property type="match status" value="1"/>
</dbReference>
<dbReference type="PRINTS" id="PR00205">
    <property type="entry name" value="CADHERIN"/>
</dbReference>
<dbReference type="Gene3D" id="2.60.40.60">
    <property type="entry name" value="Cadherins"/>
    <property type="match status" value="1"/>
</dbReference>
<dbReference type="InterPro" id="IPR020894">
    <property type="entry name" value="Cadherin_CS"/>
</dbReference>
<sequence length="109" mass="11221">LGSNSANVSIIVDDVNDNKPLFKTPVYRGVVSETAAVGTSVVTVQATDADDPGVNNCAAVLYQLSGSSEFRIDSTTGVITTAASLNNKTRTEFYTLTVTAVDSCEAAGA</sequence>
<dbReference type="GO" id="GO:0045296">
    <property type="term" value="F:cadherin binding"/>
    <property type="evidence" value="ECO:0007669"/>
    <property type="project" value="TreeGrafter"/>
</dbReference>
<keyword evidence="6" id="KW-1133">Transmembrane helix</keyword>
<dbReference type="AlphaFoldDB" id="A0A0B6YHK0"/>
<dbReference type="SUPFAM" id="SSF49313">
    <property type="entry name" value="Cadherin-like"/>
    <property type="match status" value="1"/>
</dbReference>
<feature type="non-terminal residue" evidence="10">
    <location>
        <position position="109"/>
    </location>
</feature>
<evidence type="ECO:0000313" key="10">
    <source>
        <dbReference type="EMBL" id="CEK55271.1"/>
    </source>
</evidence>
<organism evidence="10">
    <name type="scientific">Arion vulgaris</name>
    <dbReference type="NCBI Taxonomy" id="1028688"/>
    <lineage>
        <taxon>Eukaryota</taxon>
        <taxon>Metazoa</taxon>
        <taxon>Spiralia</taxon>
        <taxon>Lophotrochozoa</taxon>
        <taxon>Mollusca</taxon>
        <taxon>Gastropoda</taxon>
        <taxon>Heterobranchia</taxon>
        <taxon>Euthyneura</taxon>
        <taxon>Panpulmonata</taxon>
        <taxon>Eupulmonata</taxon>
        <taxon>Stylommatophora</taxon>
        <taxon>Helicina</taxon>
        <taxon>Arionoidea</taxon>
        <taxon>Arionidae</taxon>
        <taxon>Arion</taxon>
    </lineage>
</organism>
<dbReference type="FunFam" id="2.60.40.60:FF:000033">
    <property type="entry name" value="FAT atypical cadherin 1"/>
    <property type="match status" value="1"/>
</dbReference>
<evidence type="ECO:0000256" key="2">
    <source>
        <dbReference type="ARBA" id="ARBA00022692"/>
    </source>
</evidence>
<accession>A0A0B6YHK0</accession>
<dbReference type="InterPro" id="IPR002126">
    <property type="entry name" value="Cadherin-like_dom"/>
</dbReference>
<dbReference type="PROSITE" id="PS00232">
    <property type="entry name" value="CADHERIN_1"/>
    <property type="match status" value="1"/>
</dbReference>
<dbReference type="PANTHER" id="PTHR24027">
    <property type="entry name" value="CADHERIN-23"/>
    <property type="match status" value="1"/>
</dbReference>
<dbReference type="PANTHER" id="PTHR24027:SF438">
    <property type="entry name" value="CADHERIN 23"/>
    <property type="match status" value="1"/>
</dbReference>
<dbReference type="InterPro" id="IPR039808">
    <property type="entry name" value="Cadherin"/>
</dbReference>
<dbReference type="GO" id="GO:0016342">
    <property type="term" value="C:catenin complex"/>
    <property type="evidence" value="ECO:0007669"/>
    <property type="project" value="TreeGrafter"/>
</dbReference>
<dbReference type="GO" id="GO:0016477">
    <property type="term" value="P:cell migration"/>
    <property type="evidence" value="ECO:0007669"/>
    <property type="project" value="TreeGrafter"/>
</dbReference>
<evidence type="ECO:0000256" key="1">
    <source>
        <dbReference type="ARBA" id="ARBA00004167"/>
    </source>
</evidence>
<dbReference type="Pfam" id="PF00028">
    <property type="entry name" value="Cadherin"/>
    <property type="match status" value="1"/>
</dbReference>
<keyword evidence="5 8" id="KW-0106">Calcium</keyword>
<keyword evidence="7" id="KW-0472">Membrane</keyword>
<evidence type="ECO:0000256" key="5">
    <source>
        <dbReference type="ARBA" id="ARBA00022837"/>
    </source>
</evidence>
<evidence type="ECO:0000256" key="4">
    <source>
        <dbReference type="ARBA" id="ARBA00022737"/>
    </source>
</evidence>
<dbReference type="EMBL" id="HACG01008406">
    <property type="protein sequence ID" value="CEK55271.1"/>
    <property type="molecule type" value="Transcribed_RNA"/>
</dbReference>
<feature type="domain" description="Cadherin" evidence="9">
    <location>
        <begin position="23"/>
        <end position="103"/>
    </location>
</feature>
<protein>
    <recommendedName>
        <fullName evidence="9">Cadherin domain-containing protein</fullName>
    </recommendedName>
</protein>
<keyword evidence="3" id="KW-0732">Signal</keyword>
<keyword evidence="4" id="KW-0677">Repeat</keyword>
<gene>
    <name evidence="10" type="primary">ORF24785</name>
</gene>
<evidence type="ECO:0000256" key="7">
    <source>
        <dbReference type="ARBA" id="ARBA00023136"/>
    </source>
</evidence>
<dbReference type="GO" id="GO:0008013">
    <property type="term" value="F:beta-catenin binding"/>
    <property type="evidence" value="ECO:0007669"/>
    <property type="project" value="TreeGrafter"/>
</dbReference>
<evidence type="ECO:0000256" key="8">
    <source>
        <dbReference type="PROSITE-ProRule" id="PRU00043"/>
    </source>
</evidence>
<dbReference type="CDD" id="cd11304">
    <property type="entry name" value="Cadherin_repeat"/>
    <property type="match status" value="1"/>
</dbReference>
<dbReference type="GO" id="GO:0005509">
    <property type="term" value="F:calcium ion binding"/>
    <property type="evidence" value="ECO:0007669"/>
    <property type="project" value="UniProtKB-UniRule"/>
</dbReference>
<reference evidence="10" key="1">
    <citation type="submission" date="2014-12" db="EMBL/GenBank/DDBJ databases">
        <title>Insight into the proteome of Arion vulgaris.</title>
        <authorList>
            <person name="Aradska J."/>
            <person name="Bulat T."/>
            <person name="Smidak R."/>
            <person name="Sarate P."/>
            <person name="Gangsoo J."/>
            <person name="Sialana F."/>
            <person name="Bilban M."/>
            <person name="Lubec G."/>
        </authorList>
    </citation>
    <scope>NUCLEOTIDE SEQUENCE</scope>
    <source>
        <tissue evidence="10">Skin</tissue>
    </source>
</reference>
<dbReference type="GO" id="GO:0007156">
    <property type="term" value="P:homophilic cell adhesion via plasma membrane adhesion molecules"/>
    <property type="evidence" value="ECO:0007669"/>
    <property type="project" value="InterPro"/>
</dbReference>
<feature type="non-terminal residue" evidence="10">
    <location>
        <position position="1"/>
    </location>
</feature>
<dbReference type="InterPro" id="IPR015919">
    <property type="entry name" value="Cadherin-like_sf"/>
</dbReference>
<proteinExistence type="predicted"/>
<comment type="subcellular location">
    <subcellularLocation>
        <location evidence="1">Membrane</location>
        <topology evidence="1">Single-pass membrane protein</topology>
    </subcellularLocation>
</comment>
<keyword evidence="2" id="KW-0812">Transmembrane</keyword>
<evidence type="ECO:0000256" key="3">
    <source>
        <dbReference type="ARBA" id="ARBA00022729"/>
    </source>
</evidence>
<evidence type="ECO:0000259" key="9">
    <source>
        <dbReference type="PROSITE" id="PS50268"/>
    </source>
</evidence>
<name>A0A0B6YHK0_9EUPU</name>